<name>A0A9X3FCF0_9BACT</name>
<dbReference type="Pfam" id="PF03649">
    <property type="entry name" value="UPF0014"/>
    <property type="match status" value="1"/>
</dbReference>
<comment type="similarity">
    <text evidence="2">Belongs to the UPF0014 family.</text>
</comment>
<evidence type="ECO:0000313" key="7">
    <source>
        <dbReference type="EMBL" id="MCY1720023.1"/>
    </source>
</evidence>
<gene>
    <name evidence="7" type="ORF">OU798_06700</name>
</gene>
<evidence type="ECO:0000256" key="2">
    <source>
        <dbReference type="ARBA" id="ARBA00005268"/>
    </source>
</evidence>
<dbReference type="EMBL" id="JAPOHD010000012">
    <property type="protein sequence ID" value="MCY1720023.1"/>
    <property type="molecule type" value="Genomic_DNA"/>
</dbReference>
<evidence type="ECO:0000256" key="6">
    <source>
        <dbReference type="SAM" id="Phobius"/>
    </source>
</evidence>
<evidence type="ECO:0000256" key="4">
    <source>
        <dbReference type="ARBA" id="ARBA00022989"/>
    </source>
</evidence>
<dbReference type="PANTHER" id="PTHR30028:SF0">
    <property type="entry name" value="PROTEIN ALUMINUM SENSITIVE 3"/>
    <property type="match status" value="1"/>
</dbReference>
<dbReference type="GO" id="GO:0005886">
    <property type="term" value="C:plasma membrane"/>
    <property type="evidence" value="ECO:0007669"/>
    <property type="project" value="TreeGrafter"/>
</dbReference>
<feature type="transmembrane region" description="Helical" evidence="6">
    <location>
        <begin position="190"/>
        <end position="212"/>
    </location>
</feature>
<evidence type="ECO:0000256" key="3">
    <source>
        <dbReference type="ARBA" id="ARBA00022692"/>
    </source>
</evidence>
<dbReference type="InterPro" id="IPR005226">
    <property type="entry name" value="UPF0014_fam"/>
</dbReference>
<keyword evidence="8" id="KW-1185">Reference proteome</keyword>
<feature type="transmembrane region" description="Helical" evidence="6">
    <location>
        <begin position="65"/>
        <end position="82"/>
    </location>
</feature>
<keyword evidence="5 6" id="KW-0472">Membrane</keyword>
<dbReference type="Proteomes" id="UP001145087">
    <property type="component" value="Unassembled WGS sequence"/>
</dbReference>
<evidence type="ECO:0000313" key="8">
    <source>
        <dbReference type="Proteomes" id="UP001145087"/>
    </source>
</evidence>
<protein>
    <submittedName>
        <fullName evidence="7">ABC transporter permease</fullName>
    </submittedName>
</protein>
<reference evidence="7" key="1">
    <citation type="submission" date="2022-11" db="EMBL/GenBank/DDBJ databases">
        <title>Marilongibacter aestuarii gen. nov., sp. nov., isolated from tidal flat sediment.</title>
        <authorList>
            <person name="Jiayan W."/>
        </authorList>
    </citation>
    <scope>NUCLEOTIDE SEQUENCE</scope>
    <source>
        <strain evidence="7">Z1-6</strain>
    </source>
</reference>
<comment type="caution">
    <text evidence="7">The sequence shown here is derived from an EMBL/GenBank/DDBJ whole genome shotgun (WGS) entry which is preliminary data.</text>
</comment>
<feature type="transmembrane region" description="Helical" evidence="6">
    <location>
        <begin position="12"/>
        <end position="29"/>
    </location>
</feature>
<accession>A0A9X3FCF0</accession>
<evidence type="ECO:0000256" key="1">
    <source>
        <dbReference type="ARBA" id="ARBA00004141"/>
    </source>
</evidence>
<dbReference type="AlphaFoldDB" id="A0A9X3FCF0"/>
<keyword evidence="4 6" id="KW-1133">Transmembrane helix</keyword>
<dbReference type="PANTHER" id="PTHR30028">
    <property type="entry name" value="UPF0014 INNER MEMBRANE PROTEIN YBBM-RELATED"/>
    <property type="match status" value="1"/>
</dbReference>
<keyword evidence="3 6" id="KW-0812">Transmembrane</keyword>
<sequence length="271" mass="31023">MNAIIDINIWELAMGFLLLIFPMAFFYYFRIRMEKDVLINVVRMAVQLFLVALYLEFIFTLNNAWVNSLWVLLMIIVGVFTITRRVSLNRKYFIVPFFIAGLTSILIIDTFCLGFILKLDYVFDARYFIPITGMVLGNALNHNIVGLNRYFTSLTEKRELYQFLLTNTANSKIAIRPFIEDAARAALNPMIANMSVIGLVTLPGMMTGQILGGSPPAVAIKYQVMIMVAIFVGCTINIFFSIILSNRFIFDAYGNFKQNLIQQKKKQLQKK</sequence>
<dbReference type="RefSeq" id="WP_343332354.1">
    <property type="nucleotide sequence ID" value="NZ_JAPOHD010000012.1"/>
</dbReference>
<proteinExistence type="inferred from homology"/>
<feature type="transmembrane region" description="Helical" evidence="6">
    <location>
        <begin position="224"/>
        <end position="244"/>
    </location>
</feature>
<feature type="transmembrane region" description="Helical" evidence="6">
    <location>
        <begin position="41"/>
        <end position="59"/>
    </location>
</feature>
<organism evidence="7 8">
    <name type="scientific">Draconibacterium aestuarii</name>
    <dbReference type="NCBI Taxonomy" id="2998507"/>
    <lineage>
        <taxon>Bacteria</taxon>
        <taxon>Pseudomonadati</taxon>
        <taxon>Bacteroidota</taxon>
        <taxon>Bacteroidia</taxon>
        <taxon>Marinilabiliales</taxon>
        <taxon>Prolixibacteraceae</taxon>
        <taxon>Draconibacterium</taxon>
    </lineage>
</organism>
<feature type="transmembrane region" description="Helical" evidence="6">
    <location>
        <begin position="94"/>
        <end position="117"/>
    </location>
</feature>
<comment type="subcellular location">
    <subcellularLocation>
        <location evidence="1">Membrane</location>
        <topology evidence="1">Multi-pass membrane protein</topology>
    </subcellularLocation>
</comment>
<evidence type="ECO:0000256" key="5">
    <source>
        <dbReference type="ARBA" id="ARBA00023136"/>
    </source>
</evidence>